<keyword evidence="12" id="KW-0046">Antibiotic resistance</keyword>
<dbReference type="Pfam" id="PF00753">
    <property type="entry name" value="Lactamase_B"/>
    <property type="match status" value="1"/>
</dbReference>
<evidence type="ECO:0000313" key="16">
    <source>
        <dbReference type="Proteomes" id="UP001144347"/>
    </source>
</evidence>
<evidence type="ECO:0000256" key="12">
    <source>
        <dbReference type="ARBA" id="ARBA00023251"/>
    </source>
</evidence>
<evidence type="ECO:0000259" key="14">
    <source>
        <dbReference type="SMART" id="SM00849"/>
    </source>
</evidence>
<keyword evidence="11" id="KW-0862">Zinc</keyword>
<comment type="cofactor">
    <cofactor evidence="2">
        <name>Zn(2+)</name>
        <dbReference type="ChEBI" id="CHEBI:29105"/>
    </cofactor>
</comment>
<evidence type="ECO:0000256" key="5">
    <source>
        <dbReference type="ARBA" id="ARBA00011245"/>
    </source>
</evidence>
<evidence type="ECO:0000256" key="9">
    <source>
        <dbReference type="ARBA" id="ARBA00022764"/>
    </source>
</evidence>
<evidence type="ECO:0000256" key="6">
    <source>
        <dbReference type="ARBA" id="ARBA00012865"/>
    </source>
</evidence>
<evidence type="ECO:0000256" key="1">
    <source>
        <dbReference type="ARBA" id="ARBA00001526"/>
    </source>
</evidence>
<dbReference type="SUPFAM" id="SSF56281">
    <property type="entry name" value="Metallo-hydrolase/oxidoreductase"/>
    <property type="match status" value="1"/>
</dbReference>
<evidence type="ECO:0000256" key="13">
    <source>
        <dbReference type="SAM" id="SignalP"/>
    </source>
</evidence>
<dbReference type="InterPro" id="IPR058199">
    <property type="entry name" value="BlaB//VIM/IMP-1"/>
</dbReference>
<dbReference type="Gene3D" id="3.60.15.10">
    <property type="entry name" value="Ribonuclease Z/Hydroxyacylglutathione hydrolase-like"/>
    <property type="match status" value="1"/>
</dbReference>
<protein>
    <recommendedName>
        <fullName evidence="6">beta-lactamase</fullName>
        <ecNumber evidence="6">3.5.2.6</ecNumber>
    </recommendedName>
</protein>
<feature type="domain" description="Metallo-beta-lactamase" evidence="14">
    <location>
        <begin position="48"/>
        <end position="218"/>
    </location>
</feature>
<keyword evidence="16" id="KW-1185">Reference proteome</keyword>
<evidence type="ECO:0000256" key="8">
    <source>
        <dbReference type="ARBA" id="ARBA00022729"/>
    </source>
</evidence>
<comment type="subunit">
    <text evidence="5">Monomer.</text>
</comment>
<comment type="catalytic activity">
    <reaction evidence="1">
        <text>a beta-lactam + H2O = a substituted beta-amino acid</text>
        <dbReference type="Rhea" id="RHEA:20401"/>
        <dbReference type="ChEBI" id="CHEBI:15377"/>
        <dbReference type="ChEBI" id="CHEBI:35627"/>
        <dbReference type="ChEBI" id="CHEBI:140347"/>
        <dbReference type="EC" id="3.5.2.6"/>
    </reaction>
</comment>
<evidence type="ECO:0000256" key="11">
    <source>
        <dbReference type="ARBA" id="ARBA00022833"/>
    </source>
</evidence>
<keyword evidence="9" id="KW-0574">Periplasm</keyword>
<evidence type="ECO:0000256" key="4">
    <source>
        <dbReference type="ARBA" id="ARBA00005250"/>
    </source>
</evidence>
<reference evidence="15" key="1">
    <citation type="submission" date="2022-12" db="EMBL/GenBank/DDBJ databases">
        <title>Genome sequence of HCMS5-2.</title>
        <authorList>
            <person name="Woo H."/>
        </authorList>
    </citation>
    <scope>NUCLEOTIDE SEQUENCE</scope>
    <source>
        <strain evidence="15">HCMS5-2</strain>
    </source>
</reference>
<gene>
    <name evidence="15" type="primary">bla</name>
    <name evidence="15" type="ORF">O0955_14150</name>
</gene>
<dbReference type="NCBIfam" id="NF012146">
    <property type="entry name" value="blaB-IND-MUS"/>
    <property type="match status" value="1"/>
</dbReference>
<proteinExistence type="inferred from homology"/>
<dbReference type="InterPro" id="IPR050855">
    <property type="entry name" value="NDM-1-like"/>
</dbReference>
<organism evidence="15 16">
    <name type="scientific">Pedobacter punctiformis</name>
    <dbReference type="NCBI Taxonomy" id="3004097"/>
    <lineage>
        <taxon>Bacteria</taxon>
        <taxon>Pseudomonadati</taxon>
        <taxon>Bacteroidota</taxon>
        <taxon>Sphingobacteriia</taxon>
        <taxon>Sphingobacteriales</taxon>
        <taxon>Sphingobacteriaceae</taxon>
        <taxon>Pedobacter</taxon>
    </lineage>
</organism>
<dbReference type="RefSeq" id="WP_269428203.1">
    <property type="nucleotide sequence ID" value="NZ_JAPWGM010000005.1"/>
</dbReference>
<evidence type="ECO:0000256" key="2">
    <source>
        <dbReference type="ARBA" id="ARBA00001947"/>
    </source>
</evidence>
<evidence type="ECO:0000256" key="7">
    <source>
        <dbReference type="ARBA" id="ARBA00022723"/>
    </source>
</evidence>
<dbReference type="NCBIfam" id="NF012229">
    <property type="entry name" value="bla_class_B_core"/>
    <property type="match status" value="1"/>
</dbReference>
<keyword evidence="8 13" id="KW-0732">Signal</keyword>
<comment type="similarity">
    <text evidence="4">Belongs to the metallo-beta-lactamase superfamily. Class-B beta-lactamase family.</text>
</comment>
<dbReference type="InterPro" id="IPR001279">
    <property type="entry name" value="Metallo-B-lactamas"/>
</dbReference>
<keyword evidence="7" id="KW-0479">Metal-binding</keyword>
<dbReference type="EC" id="3.5.2.6" evidence="6"/>
<comment type="subcellular location">
    <subcellularLocation>
        <location evidence="3">Periplasm</location>
    </subcellularLocation>
</comment>
<name>A0ABT4LBQ6_9SPHI</name>
<accession>A0ABT4LBQ6</accession>
<sequence>MRKLFMLVTALLISAFSFAQSAGLHINHLTGNFYVFVTYNTYNGIQTPANGMYMVTKGGVVMIDAPWNDAELQPLLDSIEAKHHKKVVVAIATHSHKDRSGGLEFFRTKGIKTYTTKLTDEISAVTKERRAEFTFSKDTTFMVGGYKFNTFYAGEGHTKDNLTIWFGKDKILYGGCLVKSVEATDLGYTGEANLQEWPKTILKLKQKYPNAKYVITGHQALGGTETLDHTLNLLNQKKG</sequence>
<dbReference type="PANTHER" id="PTHR42951:SF4">
    <property type="entry name" value="ACYL-COENZYME A THIOESTERASE MBLAC2"/>
    <property type="match status" value="1"/>
</dbReference>
<dbReference type="EMBL" id="JAPWGM010000005">
    <property type="protein sequence ID" value="MCZ4245147.1"/>
    <property type="molecule type" value="Genomic_DNA"/>
</dbReference>
<feature type="chain" id="PRO_5046468547" description="beta-lactamase" evidence="13">
    <location>
        <begin position="20"/>
        <end position="239"/>
    </location>
</feature>
<evidence type="ECO:0000256" key="3">
    <source>
        <dbReference type="ARBA" id="ARBA00004418"/>
    </source>
</evidence>
<dbReference type="NCBIfam" id="NF033088">
    <property type="entry name" value="bla_subclass_B1"/>
    <property type="match status" value="1"/>
</dbReference>
<keyword evidence="10 15" id="KW-0378">Hydrolase</keyword>
<dbReference type="InterPro" id="IPR036866">
    <property type="entry name" value="RibonucZ/Hydroxyglut_hydro"/>
</dbReference>
<dbReference type="Proteomes" id="UP001144347">
    <property type="component" value="Unassembled WGS sequence"/>
</dbReference>
<dbReference type="SMART" id="SM00849">
    <property type="entry name" value="Lactamase_B"/>
    <property type="match status" value="1"/>
</dbReference>
<evidence type="ECO:0000313" key="15">
    <source>
        <dbReference type="EMBL" id="MCZ4245147.1"/>
    </source>
</evidence>
<feature type="signal peptide" evidence="13">
    <location>
        <begin position="1"/>
        <end position="19"/>
    </location>
</feature>
<comment type="caution">
    <text evidence="15">The sequence shown here is derived from an EMBL/GenBank/DDBJ whole genome shotgun (WGS) entry which is preliminary data.</text>
</comment>
<evidence type="ECO:0000256" key="10">
    <source>
        <dbReference type="ARBA" id="ARBA00022801"/>
    </source>
</evidence>
<dbReference type="GO" id="GO:0008800">
    <property type="term" value="F:beta-lactamase activity"/>
    <property type="evidence" value="ECO:0007669"/>
    <property type="project" value="UniProtKB-EC"/>
</dbReference>
<dbReference type="PANTHER" id="PTHR42951">
    <property type="entry name" value="METALLO-BETA-LACTAMASE DOMAIN-CONTAINING"/>
    <property type="match status" value="1"/>
</dbReference>